<protein>
    <recommendedName>
        <fullName evidence="5">Glycosyltransferase 61 catalytic domain-containing protein</fullName>
    </recommendedName>
</protein>
<evidence type="ECO:0000256" key="4">
    <source>
        <dbReference type="ARBA" id="ARBA00023180"/>
    </source>
</evidence>
<dbReference type="InterPro" id="IPR007657">
    <property type="entry name" value="Glycosyltransferase_61"/>
</dbReference>
<evidence type="ECO:0000256" key="1">
    <source>
        <dbReference type="ARBA" id="ARBA00004323"/>
    </source>
</evidence>
<proteinExistence type="predicted"/>
<evidence type="ECO:0000313" key="6">
    <source>
        <dbReference type="EMBL" id="KAK4263531.1"/>
    </source>
</evidence>
<comment type="subcellular location">
    <subcellularLocation>
        <location evidence="1">Golgi apparatus membrane</location>
        <topology evidence="1">Single-pass type II membrane protein</topology>
    </subcellularLocation>
</comment>
<reference evidence="6" key="1">
    <citation type="submission" date="2023-10" db="EMBL/GenBank/DDBJ databases">
        <title>Chromosome-level genome of the transformable northern wattle, Acacia crassicarpa.</title>
        <authorList>
            <person name="Massaro I."/>
            <person name="Sinha N.R."/>
            <person name="Poethig S."/>
            <person name="Leichty A.R."/>
        </authorList>
    </citation>
    <scope>NUCLEOTIDE SEQUENCE</scope>
    <source>
        <strain evidence="6">Acra3RX</strain>
        <tissue evidence="6">Leaf</tissue>
    </source>
</reference>
<organism evidence="6 7">
    <name type="scientific">Acacia crassicarpa</name>
    <name type="common">northern wattle</name>
    <dbReference type="NCBI Taxonomy" id="499986"/>
    <lineage>
        <taxon>Eukaryota</taxon>
        <taxon>Viridiplantae</taxon>
        <taxon>Streptophyta</taxon>
        <taxon>Embryophyta</taxon>
        <taxon>Tracheophyta</taxon>
        <taxon>Spermatophyta</taxon>
        <taxon>Magnoliopsida</taxon>
        <taxon>eudicotyledons</taxon>
        <taxon>Gunneridae</taxon>
        <taxon>Pentapetalae</taxon>
        <taxon>rosids</taxon>
        <taxon>fabids</taxon>
        <taxon>Fabales</taxon>
        <taxon>Fabaceae</taxon>
        <taxon>Caesalpinioideae</taxon>
        <taxon>mimosoid clade</taxon>
        <taxon>Acacieae</taxon>
        <taxon>Acacia</taxon>
    </lineage>
</organism>
<evidence type="ECO:0000259" key="5">
    <source>
        <dbReference type="Pfam" id="PF04577"/>
    </source>
</evidence>
<accession>A0AAE1MKB5</accession>
<keyword evidence="4" id="KW-0325">Glycoprotein</keyword>
<sequence>MKVPSLTMVALLFFAIFVAFQIQLSALFSMIFSSSSSSSSQLSLTLSLSSNHSATSTDQLPPERECSEIKLATQISCDRTSNRYDLCNISGPTVVDPTSATFYVMGPTRSNNPKIVEKIKPYPRKFDYDMMPQITEVTLISGPKGPKCKAHHNMPALVFSAGGYTGNFFHDFNDGFIPLFITVNTIFPNDQDFVIVLSEGPYWWRIKYGDLLNTFSKHPIIYLRNETETHCFPSAHIGLISHGFMTINNTLLPNSKTYLHFRDAIHEAYGNQHSQISSPENPTRRPQLIFVVRTGAIGRVIVNQREVVQVMEEIGFDVVVLEPKLNASLHESYTLVSSSHAMIGVHGAGLMHSIFLRPGSVFMQIVPKGMEWAAETFFGRLGKGLKLEYMEYHIEAKESSLAEKYGKDSLMLRNPIALQKGGWPIELMDIYLKEQNVKLDLVRYRGYLEEAYKKAYKFMHKE</sequence>
<evidence type="ECO:0000256" key="3">
    <source>
        <dbReference type="ARBA" id="ARBA00022679"/>
    </source>
</evidence>
<evidence type="ECO:0000313" key="7">
    <source>
        <dbReference type="Proteomes" id="UP001293593"/>
    </source>
</evidence>
<dbReference type="PANTHER" id="PTHR20961">
    <property type="entry name" value="GLYCOSYLTRANSFERASE"/>
    <property type="match status" value="1"/>
</dbReference>
<dbReference type="GO" id="GO:0016763">
    <property type="term" value="F:pentosyltransferase activity"/>
    <property type="evidence" value="ECO:0007669"/>
    <property type="project" value="UniProtKB-ARBA"/>
</dbReference>
<dbReference type="PANTHER" id="PTHR20961:SF103">
    <property type="entry name" value="PUTATIVE-RELATED"/>
    <property type="match status" value="1"/>
</dbReference>
<feature type="domain" description="Glycosyltransferase 61 catalytic" evidence="5">
    <location>
        <begin position="266"/>
        <end position="362"/>
    </location>
</feature>
<gene>
    <name evidence="6" type="ORF">QN277_028926</name>
</gene>
<dbReference type="Proteomes" id="UP001293593">
    <property type="component" value="Unassembled WGS sequence"/>
</dbReference>
<name>A0AAE1MKB5_9FABA</name>
<dbReference type="AlphaFoldDB" id="A0AAE1MKB5"/>
<dbReference type="InterPro" id="IPR049625">
    <property type="entry name" value="Glyco_transf_61_cat"/>
</dbReference>
<evidence type="ECO:0000256" key="2">
    <source>
        <dbReference type="ARBA" id="ARBA00022676"/>
    </source>
</evidence>
<dbReference type="EMBL" id="JAWXYG010000009">
    <property type="protein sequence ID" value="KAK4263531.1"/>
    <property type="molecule type" value="Genomic_DNA"/>
</dbReference>
<comment type="caution">
    <text evidence="6">The sequence shown here is derived from an EMBL/GenBank/DDBJ whole genome shotgun (WGS) entry which is preliminary data.</text>
</comment>
<dbReference type="GO" id="GO:0000139">
    <property type="term" value="C:Golgi membrane"/>
    <property type="evidence" value="ECO:0007669"/>
    <property type="project" value="UniProtKB-SubCell"/>
</dbReference>
<keyword evidence="3" id="KW-0808">Transferase</keyword>
<keyword evidence="2" id="KW-0328">Glycosyltransferase</keyword>
<keyword evidence="7" id="KW-1185">Reference proteome</keyword>
<dbReference type="Pfam" id="PF04577">
    <property type="entry name" value="Glyco_transf_61"/>
    <property type="match status" value="1"/>
</dbReference>